<feature type="non-terminal residue" evidence="1">
    <location>
        <position position="347"/>
    </location>
</feature>
<accession>A0A0C3GA97</accession>
<organism evidence="1 2">
    <name type="scientific">Piloderma croceum (strain F 1598)</name>
    <dbReference type="NCBI Taxonomy" id="765440"/>
    <lineage>
        <taxon>Eukaryota</taxon>
        <taxon>Fungi</taxon>
        <taxon>Dikarya</taxon>
        <taxon>Basidiomycota</taxon>
        <taxon>Agaricomycotina</taxon>
        <taxon>Agaricomycetes</taxon>
        <taxon>Agaricomycetidae</taxon>
        <taxon>Atheliales</taxon>
        <taxon>Atheliaceae</taxon>
        <taxon>Piloderma</taxon>
    </lineage>
</organism>
<reference evidence="2" key="2">
    <citation type="submission" date="2015-01" db="EMBL/GenBank/DDBJ databases">
        <title>Evolutionary Origins and Diversification of the Mycorrhizal Mutualists.</title>
        <authorList>
            <consortium name="DOE Joint Genome Institute"/>
            <consortium name="Mycorrhizal Genomics Consortium"/>
            <person name="Kohler A."/>
            <person name="Kuo A."/>
            <person name="Nagy L.G."/>
            <person name="Floudas D."/>
            <person name="Copeland A."/>
            <person name="Barry K.W."/>
            <person name="Cichocki N."/>
            <person name="Veneault-Fourrey C."/>
            <person name="LaButti K."/>
            <person name="Lindquist E.A."/>
            <person name="Lipzen A."/>
            <person name="Lundell T."/>
            <person name="Morin E."/>
            <person name="Murat C."/>
            <person name="Riley R."/>
            <person name="Ohm R."/>
            <person name="Sun H."/>
            <person name="Tunlid A."/>
            <person name="Henrissat B."/>
            <person name="Grigoriev I.V."/>
            <person name="Hibbett D.S."/>
            <person name="Martin F."/>
        </authorList>
    </citation>
    <scope>NUCLEOTIDE SEQUENCE [LARGE SCALE GENOMIC DNA]</scope>
    <source>
        <strain evidence="2">F 1598</strain>
    </source>
</reference>
<evidence type="ECO:0000313" key="2">
    <source>
        <dbReference type="Proteomes" id="UP000054166"/>
    </source>
</evidence>
<name>A0A0C3GA97_PILCF</name>
<dbReference type="HOGENOM" id="CLU_800669_0_0_1"/>
<keyword evidence="2" id="KW-1185">Reference proteome</keyword>
<dbReference type="InParanoid" id="A0A0C3GA97"/>
<gene>
    <name evidence="1" type="ORF">PILCRDRAFT_813616</name>
</gene>
<evidence type="ECO:0000313" key="1">
    <source>
        <dbReference type="EMBL" id="KIM88644.1"/>
    </source>
</evidence>
<dbReference type="Proteomes" id="UP000054166">
    <property type="component" value="Unassembled WGS sequence"/>
</dbReference>
<dbReference type="EMBL" id="KN832976">
    <property type="protein sequence ID" value="KIM88644.1"/>
    <property type="molecule type" value="Genomic_DNA"/>
</dbReference>
<dbReference type="AlphaFoldDB" id="A0A0C3GA97"/>
<reference evidence="1 2" key="1">
    <citation type="submission" date="2014-04" db="EMBL/GenBank/DDBJ databases">
        <authorList>
            <consortium name="DOE Joint Genome Institute"/>
            <person name="Kuo A."/>
            <person name="Tarkka M."/>
            <person name="Buscot F."/>
            <person name="Kohler A."/>
            <person name="Nagy L.G."/>
            <person name="Floudas D."/>
            <person name="Copeland A."/>
            <person name="Barry K.W."/>
            <person name="Cichocki N."/>
            <person name="Veneault-Fourrey C."/>
            <person name="LaButti K."/>
            <person name="Lindquist E.A."/>
            <person name="Lipzen A."/>
            <person name="Lundell T."/>
            <person name="Morin E."/>
            <person name="Murat C."/>
            <person name="Sun H."/>
            <person name="Tunlid A."/>
            <person name="Henrissat B."/>
            <person name="Grigoriev I.V."/>
            <person name="Hibbett D.S."/>
            <person name="Martin F."/>
            <person name="Nordberg H.P."/>
            <person name="Cantor M.N."/>
            <person name="Hua S.X."/>
        </authorList>
    </citation>
    <scope>NUCLEOTIDE SEQUENCE [LARGE SCALE GENOMIC DNA]</scope>
    <source>
        <strain evidence="1 2">F 1598</strain>
    </source>
</reference>
<evidence type="ECO:0008006" key="3">
    <source>
        <dbReference type="Google" id="ProtNLM"/>
    </source>
</evidence>
<protein>
    <recommendedName>
        <fullName evidence="3">F-box domain-containing protein</fullName>
    </recommendedName>
</protein>
<proteinExistence type="predicted"/>
<sequence length="347" mass="38595">MCCRHSTLPSSIVHLQVGGRIGSRNNDFLQFWTPPVNCIPHARALRSLTLICKLQHNTLPRSLDGFKTITVLNIVFVSIPTCGTLLAILAATPLLETATLSEIIWKSVGNIPDPQSFPYLHTLSVHCGASWHILDWLSKRPLPALTSVSIRAESSITGCQFLRTLGSLLQHLQVKMFIDNEVQGTHTGNQADEIVFFDSADLSTNTNLRSITIDTVSIPSSSFRVDPCFLPLLSMLFRTNLSCLDTISFVLDPFWGDVNKVPWAKLARCVIAHSNSLRSLNIILPGIQANKREERFWKHLIEKWEREIIGKLSGVQFGEKPLLAITNISFPPPPITQYLLAPARSSN</sequence>